<proteinExistence type="predicted"/>
<accession>A0A8S5R5R0</accession>
<sequence length="130" mass="14689">MRTDKEIYGKHCIGRVLRILDNRTIITSATKDNLKVGDSIIVYEVGDEIFNPDGTKLCNYEYCKDSLDVIEVNDLYSVCRKNVITKTRVFDISPVLTTTTYETLPIDKSSIKPFEVKNNLITPGDPVKLA</sequence>
<keyword evidence="1" id="KW-0969">Cilium</keyword>
<evidence type="ECO:0000313" key="1">
    <source>
        <dbReference type="EMBL" id="DAE26474.1"/>
    </source>
</evidence>
<reference evidence="1" key="1">
    <citation type="journal article" date="2021" name="Proc. Natl. Acad. Sci. U.S.A.">
        <title>A Catalog of Tens of Thousands of Viruses from Human Metagenomes Reveals Hidden Associations with Chronic Diseases.</title>
        <authorList>
            <person name="Tisza M.J."/>
            <person name="Buck C.B."/>
        </authorList>
    </citation>
    <scope>NUCLEOTIDE SEQUENCE</scope>
    <source>
        <strain evidence="1">Ctr4Z12</strain>
    </source>
</reference>
<protein>
    <submittedName>
        <fullName evidence="1">Flagella basal-body protein-ring formation, the flagellar basal.0A</fullName>
    </submittedName>
</protein>
<keyword evidence="1" id="KW-0282">Flagellum</keyword>
<keyword evidence="1" id="KW-0966">Cell projection</keyword>
<name>A0A8S5R5R0_9CAUD</name>
<dbReference type="EMBL" id="BK015818">
    <property type="protein sequence ID" value="DAE26474.1"/>
    <property type="molecule type" value="Genomic_DNA"/>
</dbReference>
<organism evidence="1">
    <name type="scientific">Siphoviridae sp. ctr4Z12</name>
    <dbReference type="NCBI Taxonomy" id="2827280"/>
    <lineage>
        <taxon>Viruses</taxon>
        <taxon>Duplodnaviria</taxon>
        <taxon>Heunggongvirae</taxon>
        <taxon>Uroviricota</taxon>
        <taxon>Caudoviricetes</taxon>
    </lineage>
</organism>